<dbReference type="OrthoDB" id="6766420at2759"/>
<protein>
    <submittedName>
        <fullName evidence="2">Uncharacterized protein</fullName>
    </submittedName>
</protein>
<dbReference type="EMBL" id="CAKOFQ010006827">
    <property type="protein sequence ID" value="CAH1974633.1"/>
    <property type="molecule type" value="Genomic_DNA"/>
</dbReference>
<keyword evidence="3" id="KW-1185">Reference proteome</keyword>
<reference evidence="2" key="1">
    <citation type="submission" date="2022-03" db="EMBL/GenBank/DDBJ databases">
        <authorList>
            <person name="Sayadi A."/>
        </authorList>
    </citation>
    <scope>NUCLEOTIDE SEQUENCE</scope>
</reference>
<feature type="transmembrane region" description="Helical" evidence="1">
    <location>
        <begin position="49"/>
        <end position="70"/>
    </location>
</feature>
<organism evidence="2 3">
    <name type="scientific">Acanthoscelides obtectus</name>
    <name type="common">Bean weevil</name>
    <name type="synonym">Bruchus obtectus</name>
    <dbReference type="NCBI Taxonomy" id="200917"/>
    <lineage>
        <taxon>Eukaryota</taxon>
        <taxon>Metazoa</taxon>
        <taxon>Ecdysozoa</taxon>
        <taxon>Arthropoda</taxon>
        <taxon>Hexapoda</taxon>
        <taxon>Insecta</taxon>
        <taxon>Pterygota</taxon>
        <taxon>Neoptera</taxon>
        <taxon>Endopterygota</taxon>
        <taxon>Coleoptera</taxon>
        <taxon>Polyphaga</taxon>
        <taxon>Cucujiformia</taxon>
        <taxon>Chrysomeloidea</taxon>
        <taxon>Chrysomelidae</taxon>
        <taxon>Bruchinae</taxon>
        <taxon>Bruchini</taxon>
        <taxon>Acanthoscelides</taxon>
    </lineage>
</organism>
<name>A0A9P0KPB1_ACAOB</name>
<accession>A0A9P0KPB1</accession>
<sequence length="132" mass="15514">MSLYRTVEDTFKSPYLQVKDLSLKLRIWQQYYLEIVRNYHKNILAPSNILLVIVEFCFVTLLTICGVLYYILQSEKECDMSIYVECISFILISCSMNLLCDRVMRSILGSIVTYVLVLFQYKTLLQRALNNT</sequence>
<evidence type="ECO:0000313" key="3">
    <source>
        <dbReference type="Proteomes" id="UP001152888"/>
    </source>
</evidence>
<feature type="transmembrane region" description="Helical" evidence="1">
    <location>
        <begin position="82"/>
        <end position="100"/>
    </location>
</feature>
<gene>
    <name evidence="2" type="ORF">ACAOBT_LOCUS11213</name>
</gene>
<dbReference type="AlphaFoldDB" id="A0A9P0KPB1"/>
<evidence type="ECO:0000313" key="2">
    <source>
        <dbReference type="EMBL" id="CAH1974633.1"/>
    </source>
</evidence>
<proteinExistence type="predicted"/>
<dbReference type="Proteomes" id="UP001152888">
    <property type="component" value="Unassembled WGS sequence"/>
</dbReference>
<comment type="caution">
    <text evidence="2">The sequence shown here is derived from an EMBL/GenBank/DDBJ whole genome shotgun (WGS) entry which is preliminary data.</text>
</comment>
<keyword evidence="1" id="KW-0472">Membrane</keyword>
<evidence type="ECO:0000256" key="1">
    <source>
        <dbReference type="SAM" id="Phobius"/>
    </source>
</evidence>
<feature type="transmembrane region" description="Helical" evidence="1">
    <location>
        <begin position="107"/>
        <end position="125"/>
    </location>
</feature>
<keyword evidence="1" id="KW-0812">Transmembrane</keyword>
<keyword evidence="1" id="KW-1133">Transmembrane helix</keyword>